<sequence>MWSMRVILLLLVCYACQTCNARVYFASKNFFNILHWDPLKTESLEENVTYSVEYKSDAMKFFQLKEECINITALSCDLTAETVAGYDIYYYAKVKVNGSNYGKTLRFKPLAETILGAPKLSISTTALSLHVNVTLPLGPNGVSIADIINRSTRGHSQGVILYTLKITEPKSAALVEENLTGRFVINLKSYISEYRGYVVYEPLPEHGRSKSQNASFYVTVPVDNSVLVPWLLIGASFLAAIVIISALYTYNYVKGGKQNKMPHSLETAPGTGNKVLQLQDRKLSISKPEFYTPTATAYATIQQGVKPNLLSISNGGYSPQDITVQAWTGSSLETDEDIANLNTQDSSAQSSEIYSVVVVNNVQCTNLQQVSTENASSTTPLPSSHAEPWKKSGTSSTPDTFHDRDATETDQGRGLLLHTMRNPNGQLMLSSLFPPLQSNTGAAAPPLTSERKPLLSDLIDTNDGPSLDSLMSFDSSEWSDSGCDDNTVDTPTLYSPTVVPDFHQGCLNTPANEAEIESGYKQNWMSEIRVQAGGNKSCDYKRTNYL</sequence>
<proteinExistence type="predicted"/>
<feature type="compositionally biased region" description="Polar residues" evidence="1">
    <location>
        <begin position="371"/>
        <end position="382"/>
    </location>
</feature>
<dbReference type="GO" id="GO:0005886">
    <property type="term" value="C:plasma membrane"/>
    <property type="evidence" value="ECO:0007669"/>
    <property type="project" value="TreeGrafter"/>
</dbReference>
<gene>
    <name evidence="5" type="ORF">Q5P01_011551</name>
</gene>
<dbReference type="Gene3D" id="2.60.40.10">
    <property type="entry name" value="Immunoglobulins"/>
    <property type="match status" value="1"/>
</dbReference>
<dbReference type="InterPro" id="IPR013783">
    <property type="entry name" value="Ig-like_fold"/>
</dbReference>
<feature type="domain" description="Fibronectin type-III" evidence="4">
    <location>
        <begin position="9"/>
        <end position="95"/>
    </location>
</feature>
<feature type="chain" id="PRO_5041686864" description="Fibronectin type-III domain-containing protein" evidence="3">
    <location>
        <begin position="22"/>
        <end position="546"/>
    </location>
</feature>
<evidence type="ECO:0000259" key="4">
    <source>
        <dbReference type="Pfam" id="PF01108"/>
    </source>
</evidence>
<dbReference type="PANTHER" id="PTHR20859:SF53">
    <property type="entry name" value="INTERLEUKIN-22 RECEPTOR SUBUNIT ALPHA-1"/>
    <property type="match status" value="1"/>
</dbReference>
<dbReference type="InterPro" id="IPR050650">
    <property type="entry name" value="Type-II_Cytokine-TF_Rcpt"/>
</dbReference>
<comment type="caution">
    <text evidence="5">The sequence shown here is derived from an EMBL/GenBank/DDBJ whole genome shotgun (WGS) entry which is preliminary data.</text>
</comment>
<accession>A0AA88MZM3</accession>
<evidence type="ECO:0000256" key="3">
    <source>
        <dbReference type="SAM" id="SignalP"/>
    </source>
</evidence>
<evidence type="ECO:0000256" key="2">
    <source>
        <dbReference type="SAM" id="Phobius"/>
    </source>
</evidence>
<keyword evidence="2" id="KW-1133">Transmembrane helix</keyword>
<keyword evidence="2" id="KW-0812">Transmembrane</keyword>
<name>A0AA88MZM3_CHASR</name>
<dbReference type="AlphaFoldDB" id="A0AA88MZM3"/>
<dbReference type="InterPro" id="IPR036116">
    <property type="entry name" value="FN3_sf"/>
</dbReference>
<dbReference type="PANTHER" id="PTHR20859">
    <property type="entry name" value="INTERFERON/INTERLEUKIN RECEPTOR"/>
    <property type="match status" value="1"/>
</dbReference>
<feature type="compositionally biased region" description="Basic and acidic residues" evidence="1">
    <location>
        <begin position="400"/>
        <end position="409"/>
    </location>
</feature>
<dbReference type="Proteomes" id="UP001187415">
    <property type="component" value="Unassembled WGS sequence"/>
</dbReference>
<keyword evidence="6" id="KW-1185">Reference proteome</keyword>
<organism evidence="5 6">
    <name type="scientific">Channa striata</name>
    <name type="common">Snakehead murrel</name>
    <name type="synonym">Ophicephalus striatus</name>
    <dbReference type="NCBI Taxonomy" id="64152"/>
    <lineage>
        <taxon>Eukaryota</taxon>
        <taxon>Metazoa</taxon>
        <taxon>Chordata</taxon>
        <taxon>Craniata</taxon>
        <taxon>Vertebrata</taxon>
        <taxon>Euteleostomi</taxon>
        <taxon>Actinopterygii</taxon>
        <taxon>Neopterygii</taxon>
        <taxon>Teleostei</taxon>
        <taxon>Neoteleostei</taxon>
        <taxon>Acanthomorphata</taxon>
        <taxon>Anabantaria</taxon>
        <taxon>Anabantiformes</taxon>
        <taxon>Channoidei</taxon>
        <taxon>Channidae</taxon>
        <taxon>Channa</taxon>
    </lineage>
</organism>
<dbReference type="SUPFAM" id="SSF49265">
    <property type="entry name" value="Fibronectin type III"/>
    <property type="match status" value="1"/>
</dbReference>
<dbReference type="Pfam" id="PF01108">
    <property type="entry name" value="Tissue_fac"/>
    <property type="match status" value="1"/>
</dbReference>
<keyword evidence="3" id="KW-0732">Signal</keyword>
<evidence type="ECO:0000313" key="6">
    <source>
        <dbReference type="Proteomes" id="UP001187415"/>
    </source>
</evidence>
<evidence type="ECO:0000313" key="5">
    <source>
        <dbReference type="EMBL" id="KAK2844892.1"/>
    </source>
</evidence>
<reference evidence="5" key="1">
    <citation type="submission" date="2023-07" db="EMBL/GenBank/DDBJ databases">
        <title>Chromosome-level Genome Assembly of Striped Snakehead (Channa striata).</title>
        <authorList>
            <person name="Liu H."/>
        </authorList>
    </citation>
    <scope>NUCLEOTIDE SEQUENCE</scope>
    <source>
        <strain evidence="5">Gz</strain>
        <tissue evidence="5">Muscle</tissue>
    </source>
</reference>
<dbReference type="InterPro" id="IPR003961">
    <property type="entry name" value="FN3_dom"/>
</dbReference>
<dbReference type="EMBL" id="JAUPFM010000008">
    <property type="protein sequence ID" value="KAK2844892.1"/>
    <property type="molecule type" value="Genomic_DNA"/>
</dbReference>
<protein>
    <recommendedName>
        <fullName evidence="4">Fibronectin type-III domain-containing protein</fullName>
    </recommendedName>
</protein>
<keyword evidence="2" id="KW-0472">Membrane</keyword>
<feature type="signal peptide" evidence="3">
    <location>
        <begin position="1"/>
        <end position="21"/>
    </location>
</feature>
<dbReference type="GO" id="GO:0004896">
    <property type="term" value="F:cytokine receptor activity"/>
    <property type="evidence" value="ECO:0007669"/>
    <property type="project" value="TreeGrafter"/>
</dbReference>
<feature type="region of interest" description="Disordered" evidence="1">
    <location>
        <begin position="371"/>
        <end position="409"/>
    </location>
</feature>
<evidence type="ECO:0000256" key="1">
    <source>
        <dbReference type="SAM" id="MobiDB-lite"/>
    </source>
</evidence>
<feature type="transmembrane region" description="Helical" evidence="2">
    <location>
        <begin position="227"/>
        <end position="250"/>
    </location>
</feature>